<gene>
    <name evidence="2" type="ORF">CR159_16225</name>
</gene>
<reference evidence="2 3" key="1">
    <citation type="submission" date="2017-10" db="EMBL/GenBank/DDBJ databases">
        <title>Two draft genome sequences of Pusillimonas sp. strains isolated from a nitrate- and radionuclide-contaminated groundwater in Russia.</title>
        <authorList>
            <person name="Grouzdev D.S."/>
            <person name="Tourova T.P."/>
            <person name="Goeva M.A."/>
            <person name="Babich T.L."/>
            <person name="Sokolova D.S."/>
            <person name="Abdullin R."/>
            <person name="Poltaraus A.B."/>
            <person name="Toshchakov S.V."/>
            <person name="Nazina T.N."/>
        </authorList>
    </citation>
    <scope>NUCLEOTIDE SEQUENCE [LARGE SCALE GENOMIC DNA]</scope>
    <source>
        <strain evidence="2 3">JR1/69-3-13</strain>
    </source>
</reference>
<evidence type="ECO:0000259" key="1">
    <source>
        <dbReference type="Pfam" id="PF14261"/>
    </source>
</evidence>
<organism evidence="2 3">
    <name type="scientific">Pollutimonas subterranea</name>
    <dbReference type="NCBI Taxonomy" id="2045210"/>
    <lineage>
        <taxon>Bacteria</taxon>
        <taxon>Pseudomonadati</taxon>
        <taxon>Pseudomonadota</taxon>
        <taxon>Betaproteobacteria</taxon>
        <taxon>Burkholderiales</taxon>
        <taxon>Alcaligenaceae</taxon>
        <taxon>Pollutimonas</taxon>
    </lineage>
</organism>
<keyword evidence="3" id="KW-1185">Reference proteome</keyword>
<dbReference type="Pfam" id="PF14261">
    <property type="entry name" value="DUF4351"/>
    <property type="match status" value="1"/>
</dbReference>
<dbReference type="PANTHER" id="PTHR35586">
    <property type="entry name" value="SLL1691 PROTEIN"/>
    <property type="match status" value="1"/>
</dbReference>
<accession>A0A2N4U1I1</accession>
<name>A0A2N4U1I1_9BURK</name>
<dbReference type="AlphaFoldDB" id="A0A2N4U1I1"/>
<protein>
    <submittedName>
        <fullName evidence="2">Cytosolic protein</fullName>
    </submittedName>
</protein>
<proteinExistence type="predicted"/>
<dbReference type="Proteomes" id="UP000234190">
    <property type="component" value="Unassembled WGS sequence"/>
</dbReference>
<evidence type="ECO:0000313" key="3">
    <source>
        <dbReference type="Proteomes" id="UP000234190"/>
    </source>
</evidence>
<feature type="domain" description="DUF4351" evidence="1">
    <location>
        <begin position="223"/>
        <end position="276"/>
    </location>
</feature>
<sequence>MPISWCDQGGTMGAAALQRFGQRMFQYFYRINDHYPKHRAAPDGTPQQTSLISLGVLTASTGGNTHLLYSQSNLNACHVQFYFPVVHLASWLDRWEELVRQAQHNPFAVVVMAQLQAQQTRQNGTQRLASKTRIVRLMYQYEYGRENLLQIFRLVDWMMTLPAGLEPAFDQAMIKIEQEHKMAFVTSIERRSEKRGLEKGMALGMEEGLEKGIERGIEKGMKRGLRQGETMLLQRQLVRKFGPLSPALRERINTATPAQLETWSLNILDAKTLDDVFAL</sequence>
<dbReference type="OrthoDB" id="8626097at2"/>
<dbReference type="PANTHER" id="PTHR35586:SF1">
    <property type="entry name" value="SLL1691 PROTEIN"/>
    <property type="match status" value="1"/>
</dbReference>
<evidence type="ECO:0000313" key="2">
    <source>
        <dbReference type="EMBL" id="PLC48879.1"/>
    </source>
</evidence>
<dbReference type="EMBL" id="PDNW01000015">
    <property type="protein sequence ID" value="PLC48879.1"/>
    <property type="molecule type" value="Genomic_DNA"/>
</dbReference>
<comment type="caution">
    <text evidence="2">The sequence shown here is derived from an EMBL/GenBank/DDBJ whole genome shotgun (WGS) entry which is preliminary data.</text>
</comment>
<dbReference type="RefSeq" id="WP_102075011.1">
    <property type="nucleotide sequence ID" value="NZ_PDNW01000015.1"/>
</dbReference>
<dbReference type="InterPro" id="IPR025587">
    <property type="entry name" value="DUF4351"/>
</dbReference>